<dbReference type="InterPro" id="IPR029058">
    <property type="entry name" value="AB_hydrolase_fold"/>
</dbReference>
<dbReference type="CDD" id="cd00519">
    <property type="entry name" value="Lipase_3"/>
    <property type="match status" value="1"/>
</dbReference>
<name>A0ABR0E9H1_ZASCE</name>
<proteinExistence type="predicted"/>
<dbReference type="SUPFAM" id="SSF53474">
    <property type="entry name" value="alpha/beta-Hydrolases"/>
    <property type="match status" value="1"/>
</dbReference>
<evidence type="ECO:0000313" key="4">
    <source>
        <dbReference type="EMBL" id="KAK4498078.1"/>
    </source>
</evidence>
<protein>
    <recommendedName>
        <fullName evidence="3">Fungal lipase-type domain-containing protein</fullName>
    </recommendedName>
</protein>
<dbReference type="InterPro" id="IPR002921">
    <property type="entry name" value="Fungal_lipase-type"/>
</dbReference>
<evidence type="ECO:0000313" key="5">
    <source>
        <dbReference type="Proteomes" id="UP001305779"/>
    </source>
</evidence>
<dbReference type="Pfam" id="PF01764">
    <property type="entry name" value="Lipase_3"/>
    <property type="match status" value="1"/>
</dbReference>
<dbReference type="PANTHER" id="PTHR46640:SF1">
    <property type="entry name" value="FUNGAL LIPASE-LIKE DOMAIN-CONTAINING PROTEIN-RELATED"/>
    <property type="match status" value="1"/>
</dbReference>
<accession>A0ABR0E9H1</accession>
<evidence type="ECO:0000259" key="3">
    <source>
        <dbReference type="Pfam" id="PF01764"/>
    </source>
</evidence>
<dbReference type="EMBL" id="JAXOVC010000008">
    <property type="protein sequence ID" value="KAK4498078.1"/>
    <property type="molecule type" value="Genomic_DNA"/>
</dbReference>
<dbReference type="Proteomes" id="UP001305779">
    <property type="component" value="Unassembled WGS sequence"/>
</dbReference>
<feature type="domain" description="Fungal lipase-type" evidence="3">
    <location>
        <begin position="86"/>
        <end position="220"/>
    </location>
</feature>
<keyword evidence="5" id="KW-1185">Reference proteome</keyword>
<organism evidence="4 5">
    <name type="scientific">Zasmidium cellare</name>
    <name type="common">Wine cellar mold</name>
    <name type="synonym">Racodium cellare</name>
    <dbReference type="NCBI Taxonomy" id="395010"/>
    <lineage>
        <taxon>Eukaryota</taxon>
        <taxon>Fungi</taxon>
        <taxon>Dikarya</taxon>
        <taxon>Ascomycota</taxon>
        <taxon>Pezizomycotina</taxon>
        <taxon>Dothideomycetes</taxon>
        <taxon>Dothideomycetidae</taxon>
        <taxon>Mycosphaerellales</taxon>
        <taxon>Mycosphaerellaceae</taxon>
        <taxon>Zasmidium</taxon>
    </lineage>
</organism>
<comment type="caution">
    <text evidence="4">The sequence shown here is derived from an EMBL/GenBank/DDBJ whole genome shotgun (WGS) entry which is preliminary data.</text>
</comment>
<dbReference type="Gene3D" id="3.40.50.1820">
    <property type="entry name" value="alpha/beta hydrolase"/>
    <property type="match status" value="1"/>
</dbReference>
<evidence type="ECO:0000256" key="1">
    <source>
        <dbReference type="ARBA" id="ARBA00022729"/>
    </source>
</evidence>
<dbReference type="PANTHER" id="PTHR46640">
    <property type="entry name" value="TRIACYLGLYCEROL LIPASE, PUTATIVE (AFU_ORTHOLOGUE AFUA_6G06510)-RELATED"/>
    <property type="match status" value="1"/>
</dbReference>
<keyword evidence="2" id="KW-0378">Hydrolase</keyword>
<sequence length="316" mass="33849">MATFLDLMRGLVDGGISRQDQDSDHFHDVSSSLHDVFVRITKYAAASYASQCAMPPNNSTVIRYFNNASTDTQATLFRDDTRKELVIAFRGTSDLQDFTSDFAQTLVQFVALGISDCPDCKVHNGTLTAWNSVSNDVLSTMQAQLSSFPGYKPIVTGHSLGGAIASVASASLVHFFSNLTTYTFGQFRTGNPAYAAYVDRILPYPNLYRVTHLNDGVPQTIHRSSGYAHHSREHWELEPFGPSNTYKCTPGDDEECNQSTLGLGVGGVGTPEGINGAHLCYSGILIGNPLDAGASSCNGASLLPQNCSSGTLGGIV</sequence>
<gene>
    <name evidence="4" type="ORF">PRZ48_010734</name>
</gene>
<keyword evidence="1" id="KW-0732">Signal</keyword>
<reference evidence="4 5" key="1">
    <citation type="journal article" date="2023" name="G3 (Bethesda)">
        <title>A chromosome-level genome assembly of Zasmidium syzygii isolated from banana leaves.</title>
        <authorList>
            <person name="van Westerhoven A.C."/>
            <person name="Mehrabi R."/>
            <person name="Talebi R."/>
            <person name="Steentjes M.B.F."/>
            <person name="Corcolon B."/>
            <person name="Chong P.A."/>
            <person name="Kema G.H.J."/>
            <person name="Seidl M.F."/>
        </authorList>
    </citation>
    <scope>NUCLEOTIDE SEQUENCE [LARGE SCALE GENOMIC DNA]</scope>
    <source>
        <strain evidence="4 5">P124</strain>
    </source>
</reference>
<dbReference type="InterPro" id="IPR051299">
    <property type="entry name" value="AB_hydrolase_lip/est"/>
</dbReference>
<evidence type="ECO:0000256" key="2">
    <source>
        <dbReference type="ARBA" id="ARBA00022801"/>
    </source>
</evidence>